<gene>
    <name evidence="1" type="ORF">DCAF_LOCUS3707</name>
</gene>
<name>A0AAV1QW42_9ROSI</name>
<keyword evidence="2" id="KW-1185">Reference proteome</keyword>
<dbReference type="Proteomes" id="UP001314170">
    <property type="component" value="Unassembled WGS sequence"/>
</dbReference>
<sequence length="54" mass="6200">MLVDTISWFGDPNPIKILSSKSKGYVVPEIEGMPFEVIIKFFPIGARQARRYQE</sequence>
<proteinExistence type="predicted"/>
<reference evidence="1 2" key="1">
    <citation type="submission" date="2024-01" db="EMBL/GenBank/DDBJ databases">
        <authorList>
            <person name="Waweru B."/>
        </authorList>
    </citation>
    <scope>NUCLEOTIDE SEQUENCE [LARGE SCALE GENOMIC DNA]</scope>
</reference>
<evidence type="ECO:0000313" key="2">
    <source>
        <dbReference type="Proteomes" id="UP001314170"/>
    </source>
</evidence>
<evidence type="ECO:0000313" key="1">
    <source>
        <dbReference type="EMBL" id="CAK7326012.1"/>
    </source>
</evidence>
<accession>A0AAV1QW42</accession>
<dbReference type="EMBL" id="CAWUPB010000850">
    <property type="protein sequence ID" value="CAK7326012.1"/>
    <property type="molecule type" value="Genomic_DNA"/>
</dbReference>
<dbReference type="AlphaFoldDB" id="A0AAV1QW42"/>
<organism evidence="1 2">
    <name type="scientific">Dovyalis caffra</name>
    <dbReference type="NCBI Taxonomy" id="77055"/>
    <lineage>
        <taxon>Eukaryota</taxon>
        <taxon>Viridiplantae</taxon>
        <taxon>Streptophyta</taxon>
        <taxon>Embryophyta</taxon>
        <taxon>Tracheophyta</taxon>
        <taxon>Spermatophyta</taxon>
        <taxon>Magnoliopsida</taxon>
        <taxon>eudicotyledons</taxon>
        <taxon>Gunneridae</taxon>
        <taxon>Pentapetalae</taxon>
        <taxon>rosids</taxon>
        <taxon>fabids</taxon>
        <taxon>Malpighiales</taxon>
        <taxon>Salicaceae</taxon>
        <taxon>Flacourtieae</taxon>
        <taxon>Dovyalis</taxon>
    </lineage>
</organism>
<protein>
    <submittedName>
        <fullName evidence="1">Uncharacterized protein</fullName>
    </submittedName>
</protein>
<comment type="caution">
    <text evidence="1">The sequence shown here is derived from an EMBL/GenBank/DDBJ whole genome shotgun (WGS) entry which is preliminary data.</text>
</comment>